<keyword evidence="3" id="KW-1185">Reference proteome</keyword>
<feature type="domain" description="FAD/NAD(P)-binding" evidence="1">
    <location>
        <begin position="6"/>
        <end position="291"/>
    </location>
</feature>
<evidence type="ECO:0000313" key="3">
    <source>
        <dbReference type="Proteomes" id="UP000632195"/>
    </source>
</evidence>
<evidence type="ECO:0000259" key="1">
    <source>
        <dbReference type="Pfam" id="PF07992"/>
    </source>
</evidence>
<accession>A0AA37FC63</accession>
<protein>
    <submittedName>
        <fullName evidence="2">Pyridine nucleotide-disulfide oxidoreductase</fullName>
    </submittedName>
</protein>
<dbReference type="Pfam" id="PF07992">
    <property type="entry name" value="Pyr_redox_2"/>
    <property type="match status" value="1"/>
</dbReference>
<name>A0AA37FC63_9ARCH</name>
<dbReference type="Proteomes" id="UP000632195">
    <property type="component" value="Unassembled WGS sequence"/>
</dbReference>
<dbReference type="EMBL" id="BMNY01000003">
    <property type="protein sequence ID" value="GGM78183.1"/>
    <property type="molecule type" value="Genomic_DNA"/>
</dbReference>
<dbReference type="InterPro" id="IPR036188">
    <property type="entry name" value="FAD/NAD-bd_sf"/>
</dbReference>
<dbReference type="Gene3D" id="3.50.50.60">
    <property type="entry name" value="FAD/NAD(P)-binding domain"/>
    <property type="match status" value="2"/>
</dbReference>
<dbReference type="InterPro" id="IPR052541">
    <property type="entry name" value="SQRD"/>
</dbReference>
<organism evidence="2 3">
    <name type="scientific">Thermogymnomonas acidicola</name>
    <dbReference type="NCBI Taxonomy" id="399579"/>
    <lineage>
        <taxon>Archaea</taxon>
        <taxon>Methanobacteriati</taxon>
        <taxon>Thermoplasmatota</taxon>
        <taxon>Thermoplasmata</taxon>
        <taxon>Thermoplasmatales</taxon>
        <taxon>Thermogymnomonas</taxon>
    </lineage>
</organism>
<sequence>MASLASVLIIGDGTAGTVVANKLKFLAGKRAEVRVVGNSQRHYYKGDFMFIPLKLKDYKECYKPPEFLFNAGIDYVKEEVVRVNVDQRLVTLRSGRTLSYDYLVIASGARLAPEEVPGFEGEARHFYTLQRAMELQEYMDSFQGGNLVIGQCAGPISYPSSTFEFALMARDYLESKGLLQKSKIHFLMPSLGIYSDSSTAGKIASLLGSKGIEVHKEFEVNTVNPKNKEVISVKGEKLNYSLLVAVPPHRGQRFVKDSSLGDDMGFIEVDRNTLNLKEHPEVFVAGDAAKLPIDKTGSAAHFQATYIANRIAMEVGGNYTPSTYMGENAFNAATSVGRGMTFYSSYSSSPKATFESMSDFLIKWTYSSTYFSSVVRGLI</sequence>
<reference evidence="2" key="2">
    <citation type="submission" date="2022-09" db="EMBL/GenBank/DDBJ databases">
        <authorList>
            <person name="Sun Q."/>
            <person name="Ohkuma M."/>
        </authorList>
    </citation>
    <scope>NUCLEOTIDE SEQUENCE</scope>
    <source>
        <strain evidence="2">JCM 13583</strain>
    </source>
</reference>
<dbReference type="AlphaFoldDB" id="A0AA37FC63"/>
<evidence type="ECO:0000313" key="2">
    <source>
        <dbReference type="EMBL" id="GGM78183.1"/>
    </source>
</evidence>
<reference evidence="2" key="1">
    <citation type="journal article" date="2014" name="Int. J. Syst. Evol. Microbiol.">
        <title>Complete genome sequence of Corynebacterium casei LMG S-19264T (=DSM 44701T), isolated from a smear-ripened cheese.</title>
        <authorList>
            <consortium name="US DOE Joint Genome Institute (JGI-PGF)"/>
            <person name="Walter F."/>
            <person name="Albersmeier A."/>
            <person name="Kalinowski J."/>
            <person name="Ruckert C."/>
        </authorList>
    </citation>
    <scope>NUCLEOTIDE SEQUENCE</scope>
    <source>
        <strain evidence="2">JCM 13583</strain>
    </source>
</reference>
<dbReference type="RefSeq" id="WP_188681675.1">
    <property type="nucleotide sequence ID" value="NZ_BMNY01000003.1"/>
</dbReference>
<dbReference type="InterPro" id="IPR023753">
    <property type="entry name" value="FAD/NAD-binding_dom"/>
</dbReference>
<dbReference type="GO" id="GO:0016491">
    <property type="term" value="F:oxidoreductase activity"/>
    <property type="evidence" value="ECO:0007669"/>
    <property type="project" value="InterPro"/>
</dbReference>
<dbReference type="PANTHER" id="PTHR43755">
    <property type="match status" value="1"/>
</dbReference>
<gene>
    <name evidence="2" type="ORF">GCM10007108_15420</name>
</gene>
<comment type="caution">
    <text evidence="2">The sequence shown here is derived from an EMBL/GenBank/DDBJ whole genome shotgun (WGS) entry which is preliminary data.</text>
</comment>
<proteinExistence type="predicted"/>
<dbReference type="SUPFAM" id="SSF51905">
    <property type="entry name" value="FAD/NAD(P)-binding domain"/>
    <property type="match status" value="2"/>
</dbReference>
<dbReference type="PANTHER" id="PTHR43755:SF1">
    <property type="entry name" value="FAD-DEPENDENT PYRIDINE NUCLEOTIDE-DISULPHIDE OXIDOREDUCTASE"/>
    <property type="match status" value="1"/>
</dbReference>